<keyword evidence="4" id="KW-1185">Reference proteome</keyword>
<accession>A0A811QFP0</accession>
<comment type="caution">
    <text evidence="3">The sequence shown here is derived from an EMBL/GenBank/DDBJ whole genome shotgun (WGS) entry which is preliminary data.</text>
</comment>
<reference evidence="3" key="1">
    <citation type="submission" date="2020-10" db="EMBL/GenBank/DDBJ databases">
        <authorList>
            <person name="Han B."/>
            <person name="Lu T."/>
            <person name="Zhao Q."/>
            <person name="Huang X."/>
            <person name="Zhao Y."/>
        </authorList>
    </citation>
    <scope>NUCLEOTIDE SEQUENCE</scope>
</reference>
<protein>
    <recommendedName>
        <fullName evidence="2">Peptidase S9 prolyl oligopeptidase catalytic domain-containing protein</fullName>
    </recommendedName>
</protein>
<sequence length="305" mass="34309">MSNDQEKTSGGLTQQHTTLSLIQIFRKRPMEKSYQSLEMSVRNTGSKERIWESDRENKTDGELSLDQLKILTSKESKTENTQYYLQTWPEKNQVKITNFPHPYPQLASLYKEMIRYQRKDGVQLTANLYLPPGFAILSGPTIPIIGEGDEEANDRYVEQLVASAEAAVEEVVKRGVVRPDKIAVGGHSYGAFMTANLLAHAPHLFCCGTARSGAYNRTLTPFGFQDRTLWEATSTYVEMSPFMSANKIKKPILLIHGEQDNNSGTLTMQSDRFFNALKGHGALSRLVILPFESHGYSARESIMHV</sequence>
<evidence type="ECO:0000259" key="2">
    <source>
        <dbReference type="Pfam" id="PF00326"/>
    </source>
</evidence>
<dbReference type="Pfam" id="PF00326">
    <property type="entry name" value="Peptidase_S9"/>
    <property type="match status" value="1"/>
</dbReference>
<evidence type="ECO:0000313" key="3">
    <source>
        <dbReference type="EMBL" id="CAD6254828.1"/>
    </source>
</evidence>
<evidence type="ECO:0000256" key="1">
    <source>
        <dbReference type="ARBA" id="ARBA00022801"/>
    </source>
</evidence>
<evidence type="ECO:0000313" key="4">
    <source>
        <dbReference type="Proteomes" id="UP000604825"/>
    </source>
</evidence>
<dbReference type="EMBL" id="CAJGYO010000009">
    <property type="protein sequence ID" value="CAD6254828.1"/>
    <property type="molecule type" value="Genomic_DNA"/>
</dbReference>
<dbReference type="AlphaFoldDB" id="A0A811QFP0"/>
<dbReference type="OrthoDB" id="43744at2759"/>
<gene>
    <name evidence="3" type="ORF">NCGR_LOCUS38427</name>
</gene>
<dbReference type="InterPro" id="IPR029058">
    <property type="entry name" value="AB_hydrolase_fold"/>
</dbReference>
<proteinExistence type="predicted"/>
<dbReference type="GO" id="GO:0004252">
    <property type="term" value="F:serine-type endopeptidase activity"/>
    <property type="evidence" value="ECO:0007669"/>
    <property type="project" value="TreeGrafter"/>
</dbReference>
<name>A0A811QFP0_9POAL</name>
<dbReference type="PANTHER" id="PTHR42776:SF28">
    <property type="entry name" value="GLUTAMYL ENDOPEPTIDASE, CHLOROPLASTIC-RELATED"/>
    <property type="match status" value="1"/>
</dbReference>
<dbReference type="Gene3D" id="3.40.50.1820">
    <property type="entry name" value="alpha/beta hydrolase"/>
    <property type="match status" value="1"/>
</dbReference>
<dbReference type="InterPro" id="IPR001375">
    <property type="entry name" value="Peptidase_S9_cat"/>
</dbReference>
<dbReference type="Proteomes" id="UP000604825">
    <property type="component" value="Unassembled WGS sequence"/>
</dbReference>
<dbReference type="GO" id="GO:0006508">
    <property type="term" value="P:proteolysis"/>
    <property type="evidence" value="ECO:0007669"/>
    <property type="project" value="InterPro"/>
</dbReference>
<keyword evidence="1" id="KW-0378">Hydrolase</keyword>
<feature type="domain" description="Peptidase S9 prolyl oligopeptidase catalytic" evidence="2">
    <location>
        <begin position="165"/>
        <end position="300"/>
    </location>
</feature>
<dbReference type="SUPFAM" id="SSF53474">
    <property type="entry name" value="alpha/beta-Hydrolases"/>
    <property type="match status" value="1"/>
</dbReference>
<organism evidence="3 4">
    <name type="scientific">Miscanthus lutarioriparius</name>
    <dbReference type="NCBI Taxonomy" id="422564"/>
    <lineage>
        <taxon>Eukaryota</taxon>
        <taxon>Viridiplantae</taxon>
        <taxon>Streptophyta</taxon>
        <taxon>Embryophyta</taxon>
        <taxon>Tracheophyta</taxon>
        <taxon>Spermatophyta</taxon>
        <taxon>Magnoliopsida</taxon>
        <taxon>Liliopsida</taxon>
        <taxon>Poales</taxon>
        <taxon>Poaceae</taxon>
        <taxon>PACMAD clade</taxon>
        <taxon>Panicoideae</taxon>
        <taxon>Andropogonodae</taxon>
        <taxon>Andropogoneae</taxon>
        <taxon>Saccharinae</taxon>
        <taxon>Miscanthus</taxon>
    </lineage>
</organism>
<dbReference type="PANTHER" id="PTHR42776">
    <property type="entry name" value="SERINE PEPTIDASE S9 FAMILY MEMBER"/>
    <property type="match status" value="1"/>
</dbReference>